<feature type="compositionally biased region" description="Pro residues" evidence="1">
    <location>
        <begin position="176"/>
        <end position="185"/>
    </location>
</feature>
<reference evidence="2 3" key="1">
    <citation type="submission" date="2019-06" db="EMBL/GenBank/DDBJ databases">
        <authorList>
            <person name="Livingstone P."/>
            <person name="Whitworth D."/>
        </authorList>
    </citation>
    <scope>NUCLEOTIDE SEQUENCE [LARGE SCALE GENOMIC DNA]</scope>
    <source>
        <strain evidence="2 3">AM401</strain>
    </source>
</reference>
<organism evidence="2 3">
    <name type="scientific">Myxococcus llanfairpwllgwyngyllgogerychwyrndrobwllllantysiliogogogochensis</name>
    <dbReference type="NCBI Taxonomy" id="2590453"/>
    <lineage>
        <taxon>Bacteria</taxon>
        <taxon>Pseudomonadati</taxon>
        <taxon>Myxococcota</taxon>
        <taxon>Myxococcia</taxon>
        <taxon>Myxococcales</taxon>
        <taxon>Cystobacterineae</taxon>
        <taxon>Myxococcaceae</taxon>
        <taxon>Myxococcus</taxon>
    </lineage>
</organism>
<keyword evidence="3" id="KW-1185">Reference proteome</keyword>
<evidence type="ECO:0000256" key="1">
    <source>
        <dbReference type="SAM" id="MobiDB-lite"/>
    </source>
</evidence>
<evidence type="ECO:0000313" key="2">
    <source>
        <dbReference type="EMBL" id="TQF12449.1"/>
    </source>
</evidence>
<evidence type="ECO:0000313" key="3">
    <source>
        <dbReference type="Proteomes" id="UP000315369"/>
    </source>
</evidence>
<accession>A0A540WTT8</accession>
<comment type="caution">
    <text evidence="2">The sequence shown here is derived from an EMBL/GenBank/DDBJ whole genome shotgun (WGS) entry which is preliminary data.</text>
</comment>
<evidence type="ECO:0008006" key="4">
    <source>
        <dbReference type="Google" id="ProtNLM"/>
    </source>
</evidence>
<dbReference type="OrthoDB" id="5382759at2"/>
<feature type="region of interest" description="Disordered" evidence="1">
    <location>
        <begin position="143"/>
        <end position="185"/>
    </location>
</feature>
<protein>
    <recommendedName>
        <fullName evidence="4">YtkA-like domain-containing protein</fullName>
    </recommendedName>
</protein>
<name>A0A540WTT8_9BACT</name>
<sequence length="185" mass="19925">MERRGDVMELRWADAEERLQGTLHPALPREGQPAMLSLHVGAFEGAEFTGPLTLTVHLKDSPAQVTKTLTRDGVNWHTELTFDEPGLYELEIRYQNTHLKVLTGYVTVAAQPLPPELSWGLLVLASGAALVWGVRGAMRRMKAPASPAGTPEAGTATASTTTLESSASTEERDSTVPPPDAASNR</sequence>
<dbReference type="Proteomes" id="UP000315369">
    <property type="component" value="Unassembled WGS sequence"/>
</dbReference>
<proteinExistence type="predicted"/>
<dbReference type="EMBL" id="VIFM01000139">
    <property type="protein sequence ID" value="TQF12449.1"/>
    <property type="molecule type" value="Genomic_DNA"/>
</dbReference>
<dbReference type="AlphaFoldDB" id="A0A540WTT8"/>
<gene>
    <name evidence="2" type="ORF">FJV41_29010</name>
</gene>
<feature type="compositionally biased region" description="Low complexity" evidence="1">
    <location>
        <begin position="143"/>
        <end position="168"/>
    </location>
</feature>